<dbReference type="Pfam" id="PF00646">
    <property type="entry name" value="F-box"/>
    <property type="match status" value="1"/>
</dbReference>
<keyword evidence="1" id="KW-0472">Membrane</keyword>
<dbReference type="InterPro" id="IPR001810">
    <property type="entry name" value="F-box_dom"/>
</dbReference>
<evidence type="ECO:0000313" key="4">
    <source>
        <dbReference type="EMBL" id="KAF8731292.1"/>
    </source>
</evidence>
<evidence type="ECO:0000259" key="3">
    <source>
        <dbReference type="Pfam" id="PF23635"/>
    </source>
</evidence>
<feature type="transmembrane region" description="Helical" evidence="1">
    <location>
        <begin position="380"/>
        <end position="404"/>
    </location>
</feature>
<dbReference type="PANTHER" id="PTHR32133:SF307">
    <property type="entry name" value="OS08G0299600 PROTEIN"/>
    <property type="match status" value="1"/>
</dbReference>
<dbReference type="InterPro" id="IPR036047">
    <property type="entry name" value="F-box-like_dom_sf"/>
</dbReference>
<organism evidence="4 5">
    <name type="scientific">Digitaria exilis</name>
    <dbReference type="NCBI Taxonomy" id="1010633"/>
    <lineage>
        <taxon>Eukaryota</taxon>
        <taxon>Viridiplantae</taxon>
        <taxon>Streptophyta</taxon>
        <taxon>Embryophyta</taxon>
        <taxon>Tracheophyta</taxon>
        <taxon>Spermatophyta</taxon>
        <taxon>Magnoliopsida</taxon>
        <taxon>Liliopsida</taxon>
        <taxon>Poales</taxon>
        <taxon>Poaceae</taxon>
        <taxon>PACMAD clade</taxon>
        <taxon>Panicoideae</taxon>
        <taxon>Panicodae</taxon>
        <taxon>Paniceae</taxon>
        <taxon>Anthephorinae</taxon>
        <taxon>Digitaria</taxon>
    </lineage>
</organism>
<keyword evidence="1" id="KW-1133">Transmembrane helix</keyword>
<evidence type="ECO:0008006" key="6">
    <source>
        <dbReference type="Google" id="ProtNLM"/>
    </source>
</evidence>
<reference evidence="4" key="1">
    <citation type="submission" date="2020-07" db="EMBL/GenBank/DDBJ databases">
        <title>Genome sequence and genetic diversity analysis of an under-domesticated orphan crop, white fonio (Digitaria exilis).</title>
        <authorList>
            <person name="Bennetzen J.L."/>
            <person name="Chen S."/>
            <person name="Ma X."/>
            <person name="Wang X."/>
            <person name="Yssel A.E.J."/>
            <person name="Chaluvadi S.R."/>
            <person name="Johnson M."/>
            <person name="Gangashetty P."/>
            <person name="Hamidou F."/>
            <person name="Sanogo M.D."/>
            <person name="Zwaenepoel A."/>
            <person name="Wallace J."/>
            <person name="Van De Peer Y."/>
            <person name="Van Deynze A."/>
        </authorList>
    </citation>
    <scope>NUCLEOTIDE SEQUENCE</scope>
    <source>
        <tissue evidence="4">Leaves</tissue>
    </source>
</reference>
<keyword evidence="5" id="KW-1185">Reference proteome</keyword>
<feature type="domain" description="F-box" evidence="2">
    <location>
        <begin position="13"/>
        <end position="52"/>
    </location>
</feature>
<dbReference type="Pfam" id="PF23635">
    <property type="entry name" value="Beta-prop_AT5G49610-like"/>
    <property type="match status" value="1"/>
</dbReference>
<gene>
    <name evidence="4" type="ORF">HU200_016346</name>
</gene>
<dbReference type="Proteomes" id="UP000636709">
    <property type="component" value="Unassembled WGS sequence"/>
</dbReference>
<dbReference type="OrthoDB" id="683655at2759"/>
<dbReference type="EMBL" id="JACEFO010001608">
    <property type="protein sequence ID" value="KAF8731292.1"/>
    <property type="molecule type" value="Genomic_DNA"/>
</dbReference>
<dbReference type="SUPFAM" id="SSF81383">
    <property type="entry name" value="F-box domain"/>
    <property type="match status" value="1"/>
</dbReference>
<name>A0A835KH68_9POAL</name>
<proteinExistence type="predicted"/>
<comment type="caution">
    <text evidence="4">The sequence shown here is derived from an EMBL/GenBank/DDBJ whole genome shotgun (WGS) entry which is preliminary data.</text>
</comment>
<feature type="domain" description="F-box protein AT5G49610-like beta-propeller" evidence="3">
    <location>
        <begin position="103"/>
        <end position="383"/>
    </location>
</feature>
<evidence type="ECO:0000313" key="5">
    <source>
        <dbReference type="Proteomes" id="UP000636709"/>
    </source>
</evidence>
<keyword evidence="1" id="KW-0812">Transmembrane</keyword>
<dbReference type="InterPro" id="IPR056594">
    <property type="entry name" value="AT5G49610-like_b-prop"/>
</dbReference>
<accession>A0A835KH68</accession>
<evidence type="ECO:0000256" key="1">
    <source>
        <dbReference type="SAM" id="Phobius"/>
    </source>
</evidence>
<protein>
    <recommendedName>
        <fullName evidence="6">F-box domain-containing protein</fullName>
    </recommendedName>
</protein>
<evidence type="ECO:0000259" key="2">
    <source>
        <dbReference type="Pfam" id="PF00646"/>
    </source>
</evidence>
<dbReference type="PANTHER" id="PTHR32133">
    <property type="entry name" value="OS07G0120400 PROTEIN"/>
    <property type="match status" value="1"/>
</dbReference>
<dbReference type="AlphaFoldDB" id="A0A835KH68"/>
<sequence>MAPPRPSPPPLIDDAIAEILLRLPPDEPEHLFRAALVCKPWLRVLCDPGFRRRYCAFHAAPPLLGLLHKRQVVEGDPPARFASTTSVPEFPHPNSYGRRTRPLDCRHGRVLVHMLAEEDENKEYLVWDPVTGERHAFPGPDIDWLIYTAAVFCAADGCGHLDCHGGPFRVVFMATDDRLEIVKASAYSSETGVWTAPVSLGDGCKTYAKHEQEALEEGPYRFRRYTPYVQPRRGAVTGDGIYFTLRRGNDIIKYDLRNDCLSMINAPSHSAYDVALMVMEDSSLGFACVDYECCSLYLWSMRVNSKGAAEWVQRRVIKLETIMPVVNPNYKPFVVGSAKGVGVIFLSTDAGLFTIHLKSKHVRKVDEPDVYFSVLPYMSFYTPGIVLPWLVSSTLFFVAALCMFA</sequence>